<keyword evidence="3" id="KW-1185">Reference proteome</keyword>
<evidence type="ECO:0000313" key="3">
    <source>
        <dbReference type="Proteomes" id="UP000543030"/>
    </source>
</evidence>
<keyword evidence="1" id="KW-1133">Transmembrane helix</keyword>
<protein>
    <submittedName>
        <fullName evidence="2">Uncharacterized protein</fullName>
    </submittedName>
</protein>
<evidence type="ECO:0000313" key="2">
    <source>
        <dbReference type="EMBL" id="MBB5189614.1"/>
    </source>
</evidence>
<evidence type="ECO:0000256" key="1">
    <source>
        <dbReference type="SAM" id="Phobius"/>
    </source>
</evidence>
<comment type="caution">
    <text evidence="2">The sequence shown here is derived from an EMBL/GenBank/DDBJ whole genome shotgun (WGS) entry which is preliminary data.</text>
</comment>
<name>A0A840RAI9_9NEIS</name>
<proteinExistence type="predicted"/>
<dbReference type="EMBL" id="JACHHN010000001">
    <property type="protein sequence ID" value="MBB5189614.1"/>
    <property type="molecule type" value="Genomic_DNA"/>
</dbReference>
<dbReference type="AlphaFoldDB" id="A0A840RAI9"/>
<accession>A0A840RAI9</accession>
<gene>
    <name evidence="2" type="ORF">HNQ50_000324</name>
</gene>
<dbReference type="RefSeq" id="WP_184096872.1">
    <property type="nucleotide sequence ID" value="NZ_JACHHN010000001.1"/>
</dbReference>
<keyword evidence="1" id="KW-0472">Membrane</keyword>
<keyword evidence="1" id="KW-0812">Transmembrane</keyword>
<sequence>MSQTELLLSAVTGLLSVLLTIIGWLAVTLYNKHERLRSDHEALRVEVARDYLAKSELREVFADFKDDIHKLIGELKEDLRTSMWQDRRHATERRHGD</sequence>
<feature type="transmembrane region" description="Helical" evidence="1">
    <location>
        <begin position="6"/>
        <end position="30"/>
    </location>
</feature>
<organism evidence="2 3">
    <name type="scientific">Silvimonas terrae</name>
    <dbReference type="NCBI Taxonomy" id="300266"/>
    <lineage>
        <taxon>Bacteria</taxon>
        <taxon>Pseudomonadati</taxon>
        <taxon>Pseudomonadota</taxon>
        <taxon>Betaproteobacteria</taxon>
        <taxon>Neisseriales</taxon>
        <taxon>Chitinibacteraceae</taxon>
        <taxon>Silvimonas</taxon>
    </lineage>
</organism>
<dbReference type="Proteomes" id="UP000543030">
    <property type="component" value="Unassembled WGS sequence"/>
</dbReference>
<reference evidence="2 3" key="1">
    <citation type="submission" date="2020-08" db="EMBL/GenBank/DDBJ databases">
        <title>Genomic Encyclopedia of Type Strains, Phase IV (KMG-IV): sequencing the most valuable type-strain genomes for metagenomic binning, comparative biology and taxonomic classification.</title>
        <authorList>
            <person name="Goeker M."/>
        </authorList>
    </citation>
    <scope>NUCLEOTIDE SEQUENCE [LARGE SCALE GENOMIC DNA]</scope>
    <source>
        <strain evidence="2 3">DSM 18233</strain>
    </source>
</reference>